<dbReference type="InterPro" id="IPR020633">
    <property type="entry name" value="Thymidine_kinase_CS"/>
</dbReference>
<dbReference type="GO" id="GO:0071897">
    <property type="term" value="P:DNA biosynthetic process"/>
    <property type="evidence" value="ECO:0007669"/>
    <property type="project" value="UniProtKB-KW"/>
</dbReference>
<feature type="repeat" description="PPR" evidence="14">
    <location>
        <begin position="311"/>
        <end position="345"/>
    </location>
</feature>
<dbReference type="PROSITE" id="PS51375">
    <property type="entry name" value="PPR"/>
    <property type="match status" value="3"/>
</dbReference>
<comment type="pathway">
    <text evidence="11">Purine metabolism.</text>
</comment>
<dbReference type="EMBL" id="JBCNJP010000014">
    <property type="protein sequence ID" value="KAK9068929.1"/>
    <property type="molecule type" value="Genomic_DNA"/>
</dbReference>
<keyword evidence="4" id="KW-0808">Transferase</keyword>
<dbReference type="GO" id="GO:0006950">
    <property type="term" value="P:response to stress"/>
    <property type="evidence" value="ECO:0007669"/>
    <property type="project" value="UniProtKB-ARBA"/>
</dbReference>
<comment type="caution">
    <text evidence="15">The sequence shown here is derived from an EMBL/GenBank/DDBJ whole genome shotgun (WGS) entry which is preliminary data.</text>
</comment>
<dbReference type="InterPro" id="IPR046960">
    <property type="entry name" value="PPR_At4g14850-like_plant"/>
</dbReference>
<dbReference type="Pfam" id="PF00265">
    <property type="entry name" value="TK"/>
    <property type="match status" value="2"/>
</dbReference>
<dbReference type="InterPro" id="IPR046848">
    <property type="entry name" value="E_motif"/>
</dbReference>
<evidence type="ECO:0000256" key="13">
    <source>
        <dbReference type="ARBA" id="ARBA00060693"/>
    </source>
</evidence>
<comment type="pathway">
    <text evidence="13">Pyrimidine metabolism.</text>
</comment>
<dbReference type="InterPro" id="IPR027417">
    <property type="entry name" value="P-loop_NTPase"/>
</dbReference>
<dbReference type="Gene3D" id="1.25.40.10">
    <property type="entry name" value="Tetratricopeptide repeat domain"/>
    <property type="match status" value="2"/>
</dbReference>
<dbReference type="Pfam" id="PF20431">
    <property type="entry name" value="E_motif"/>
    <property type="match status" value="1"/>
</dbReference>
<dbReference type="FunFam" id="3.30.60.20:FF:000051">
    <property type="entry name" value="Thymidine kinase"/>
    <property type="match status" value="1"/>
</dbReference>
<dbReference type="GO" id="GO:0004797">
    <property type="term" value="F:thymidine kinase activity"/>
    <property type="evidence" value="ECO:0007669"/>
    <property type="project" value="UniProtKB-EC"/>
</dbReference>
<dbReference type="GO" id="GO:0003723">
    <property type="term" value="F:RNA binding"/>
    <property type="evidence" value="ECO:0007669"/>
    <property type="project" value="InterPro"/>
</dbReference>
<keyword evidence="5" id="KW-0479">Metal-binding</keyword>
<dbReference type="PANTHER" id="PTHR47926">
    <property type="entry name" value="PENTATRICOPEPTIDE REPEAT-CONTAINING PROTEIN"/>
    <property type="match status" value="1"/>
</dbReference>
<feature type="repeat" description="PPR" evidence="14">
    <location>
        <begin position="144"/>
        <end position="178"/>
    </location>
</feature>
<dbReference type="InterPro" id="IPR011990">
    <property type="entry name" value="TPR-like_helical_dom_sf"/>
</dbReference>
<dbReference type="SUPFAM" id="SSF52540">
    <property type="entry name" value="P-loop containing nucleoside triphosphate hydrolases"/>
    <property type="match status" value="2"/>
</dbReference>
<evidence type="ECO:0000256" key="12">
    <source>
        <dbReference type="ARBA" id="ARBA00048254"/>
    </source>
</evidence>
<accession>A0AAP0D5R4</accession>
<evidence type="ECO:0000256" key="1">
    <source>
        <dbReference type="ARBA" id="ARBA00007587"/>
    </source>
</evidence>
<dbReference type="PANTHER" id="PTHR47926:SF395">
    <property type="entry name" value="TETRATRICOPEPTIDE-LIKE HELICAL DOMAIN, DYW DOMAIN PROTEIN-RELATED"/>
    <property type="match status" value="1"/>
</dbReference>
<organism evidence="15 16">
    <name type="scientific">Deinandra increscens subsp. villosa</name>
    <dbReference type="NCBI Taxonomy" id="3103831"/>
    <lineage>
        <taxon>Eukaryota</taxon>
        <taxon>Viridiplantae</taxon>
        <taxon>Streptophyta</taxon>
        <taxon>Embryophyta</taxon>
        <taxon>Tracheophyta</taxon>
        <taxon>Spermatophyta</taxon>
        <taxon>Magnoliopsida</taxon>
        <taxon>eudicotyledons</taxon>
        <taxon>Gunneridae</taxon>
        <taxon>Pentapetalae</taxon>
        <taxon>asterids</taxon>
        <taxon>campanulids</taxon>
        <taxon>Asterales</taxon>
        <taxon>Asteraceae</taxon>
        <taxon>Asteroideae</taxon>
        <taxon>Heliantheae alliance</taxon>
        <taxon>Madieae</taxon>
        <taxon>Madiinae</taxon>
        <taxon>Deinandra</taxon>
    </lineage>
</organism>
<dbReference type="GO" id="GO:0009451">
    <property type="term" value="P:RNA modification"/>
    <property type="evidence" value="ECO:0007669"/>
    <property type="project" value="InterPro"/>
</dbReference>
<evidence type="ECO:0000256" key="5">
    <source>
        <dbReference type="ARBA" id="ARBA00022723"/>
    </source>
</evidence>
<dbReference type="NCBIfam" id="TIGR00756">
    <property type="entry name" value="PPR"/>
    <property type="match status" value="2"/>
</dbReference>
<evidence type="ECO:0000256" key="7">
    <source>
        <dbReference type="ARBA" id="ARBA00022741"/>
    </source>
</evidence>
<sequence>MMKSLVFPSRTPLILFPNLVFTPSKSLSSVSTFASLTNPNFLSGLRSRRLSSSSFSSYASHSADGNGGHCYQTDGEIHVIVGPMFAGKTTTLLRRLKSESSNGRFQARVPNDVFCTDETLKSLCFSGRLAEAVRLLSHTGHQVDSQTYSLLLQDCIFKKDYQLGRRIHSQMVMTGFVPNTYLKIKLLILYAKSGDLVTAHIIFNKLVMPNVISWNAMIAGYVQKGLEERGLNLYDEMRQSGLTPDQFTFASVFRACATLAMLEKGKQAHGVLIKNHIRGNVVVNSALIDMYFKCSCSSDGHLVFNKSSDKNVITWTSLISGYGQHGRVKEVMECFHRMIDEGFRPNSVTFLAVLAACSHGGLAKEGEDYFHSMKKDYGIQPREKHYAAMVDILGRLGKLDEAYEFVKNAPCKQHPVIWGALLQACKMYGNMDMMKIAAKNYFELETDNVGKYVVLSNAFAAFDQWSNVAIIRSGLKELGMKKEPGYSMIEVQKKVHFFFMGHNMHEQTEQIYQMVKDMNCVLKDAGHGSSLVWHWLSDNGFDVKNGAVGGRQVAVIKSSKDTRYGLDSIVTHDGEKLPCWPLAALSSFKERIGLEAYRQLEVIGIDEAQFFGDLYDFCIKAADHDGKTVIVAGLDGDYLRRSFGVLDIIPLADSVTKLKARCELCGKPAAFTLRKTEETERELVAGSDVYMPVCRHHYASGQVVKEAARTVLQTHTVRCSSLM</sequence>
<evidence type="ECO:0000256" key="14">
    <source>
        <dbReference type="PROSITE-ProRule" id="PRU00708"/>
    </source>
</evidence>
<keyword evidence="8" id="KW-0418">Kinase</keyword>
<dbReference type="Gene3D" id="3.30.60.20">
    <property type="match status" value="1"/>
</dbReference>
<feature type="repeat" description="PPR" evidence="14">
    <location>
        <begin position="210"/>
        <end position="244"/>
    </location>
</feature>
<keyword evidence="3" id="KW-0237">DNA synthesis</keyword>
<dbReference type="Pfam" id="PF01535">
    <property type="entry name" value="PPR"/>
    <property type="match status" value="1"/>
</dbReference>
<dbReference type="InterPro" id="IPR001267">
    <property type="entry name" value="Thymidine_kinase"/>
</dbReference>
<protein>
    <recommendedName>
        <fullName evidence="2">thymidine kinase</fullName>
        <ecNumber evidence="2">2.7.1.21</ecNumber>
    </recommendedName>
</protein>
<dbReference type="InterPro" id="IPR002885">
    <property type="entry name" value="PPR_rpt"/>
</dbReference>
<dbReference type="PROSITE" id="PS00603">
    <property type="entry name" value="TK_CELLULAR_TYPE"/>
    <property type="match status" value="1"/>
</dbReference>
<evidence type="ECO:0000256" key="6">
    <source>
        <dbReference type="ARBA" id="ARBA00022737"/>
    </source>
</evidence>
<evidence type="ECO:0000256" key="2">
    <source>
        <dbReference type="ARBA" id="ARBA00012118"/>
    </source>
</evidence>
<dbReference type="FunFam" id="1.25.40.10:FF:000341">
    <property type="entry name" value="Pentatricopeptide repeat-containing protein chloroplastic"/>
    <property type="match status" value="1"/>
</dbReference>
<evidence type="ECO:0000256" key="8">
    <source>
        <dbReference type="ARBA" id="ARBA00022777"/>
    </source>
</evidence>
<evidence type="ECO:0000256" key="11">
    <source>
        <dbReference type="ARBA" id="ARBA00025704"/>
    </source>
</evidence>
<dbReference type="Proteomes" id="UP001408789">
    <property type="component" value="Unassembled WGS sequence"/>
</dbReference>
<evidence type="ECO:0000256" key="3">
    <source>
        <dbReference type="ARBA" id="ARBA00022634"/>
    </source>
</evidence>
<gene>
    <name evidence="15" type="ORF">SSX86_013045</name>
</gene>
<dbReference type="Gene3D" id="3.40.50.300">
    <property type="entry name" value="P-loop containing nucleotide triphosphate hydrolases"/>
    <property type="match status" value="2"/>
</dbReference>
<dbReference type="Pfam" id="PF13041">
    <property type="entry name" value="PPR_2"/>
    <property type="match status" value="2"/>
</dbReference>
<evidence type="ECO:0000313" key="16">
    <source>
        <dbReference type="Proteomes" id="UP001408789"/>
    </source>
</evidence>
<dbReference type="EC" id="2.7.1.21" evidence="2"/>
<name>A0AAP0D5R4_9ASTR</name>
<evidence type="ECO:0000256" key="4">
    <source>
        <dbReference type="ARBA" id="ARBA00022679"/>
    </source>
</evidence>
<comment type="similarity">
    <text evidence="1">Belongs to the thymidine kinase family.</text>
</comment>
<dbReference type="GO" id="GO:0042802">
    <property type="term" value="F:identical protein binding"/>
    <property type="evidence" value="ECO:0007669"/>
    <property type="project" value="UniProtKB-ARBA"/>
</dbReference>
<keyword evidence="10" id="KW-0067">ATP-binding</keyword>
<keyword evidence="16" id="KW-1185">Reference proteome</keyword>
<evidence type="ECO:0000256" key="9">
    <source>
        <dbReference type="ARBA" id="ARBA00022833"/>
    </source>
</evidence>
<evidence type="ECO:0000256" key="10">
    <source>
        <dbReference type="ARBA" id="ARBA00022840"/>
    </source>
</evidence>
<dbReference type="SUPFAM" id="SSF57716">
    <property type="entry name" value="Glucocorticoid receptor-like (DNA-binding domain)"/>
    <property type="match status" value="1"/>
</dbReference>
<keyword evidence="7" id="KW-0547">Nucleotide-binding</keyword>
<dbReference type="FunFam" id="3.40.50.300:FF:000948">
    <property type="entry name" value="Thymidine kinase"/>
    <property type="match status" value="1"/>
</dbReference>
<dbReference type="GO" id="GO:0005524">
    <property type="term" value="F:ATP binding"/>
    <property type="evidence" value="ECO:0007669"/>
    <property type="project" value="UniProtKB-KW"/>
</dbReference>
<proteinExistence type="inferred from homology"/>
<comment type="catalytic activity">
    <reaction evidence="12">
        <text>thymidine + ATP = dTMP + ADP + H(+)</text>
        <dbReference type="Rhea" id="RHEA:19129"/>
        <dbReference type="ChEBI" id="CHEBI:15378"/>
        <dbReference type="ChEBI" id="CHEBI:17748"/>
        <dbReference type="ChEBI" id="CHEBI:30616"/>
        <dbReference type="ChEBI" id="CHEBI:63528"/>
        <dbReference type="ChEBI" id="CHEBI:456216"/>
        <dbReference type="EC" id="2.7.1.21"/>
    </reaction>
</comment>
<dbReference type="FunFam" id="1.25.40.10:FF:000090">
    <property type="entry name" value="Pentatricopeptide repeat-containing protein, chloroplastic"/>
    <property type="match status" value="1"/>
</dbReference>
<dbReference type="GO" id="GO:0046872">
    <property type="term" value="F:metal ion binding"/>
    <property type="evidence" value="ECO:0007669"/>
    <property type="project" value="UniProtKB-KW"/>
</dbReference>
<evidence type="ECO:0000313" key="15">
    <source>
        <dbReference type="EMBL" id="KAK9068929.1"/>
    </source>
</evidence>
<dbReference type="AlphaFoldDB" id="A0AAP0D5R4"/>
<keyword evidence="6" id="KW-0677">Repeat</keyword>
<keyword evidence="9" id="KW-0862">Zinc</keyword>
<reference evidence="15 16" key="1">
    <citation type="submission" date="2024-04" db="EMBL/GenBank/DDBJ databases">
        <title>The reference genome of an endangered Asteraceae, Deinandra increscens subsp. villosa, native to the Central Coast of California.</title>
        <authorList>
            <person name="Guilliams M."/>
            <person name="Hasenstab-Lehman K."/>
            <person name="Meyer R."/>
            <person name="Mcevoy S."/>
        </authorList>
    </citation>
    <scope>NUCLEOTIDE SEQUENCE [LARGE SCALE GENOMIC DNA]</scope>
    <source>
        <tissue evidence="15">Leaf</tissue>
    </source>
</reference>